<gene>
    <name evidence="1" type="ORF">Q609_ECAC01195G0001</name>
</gene>
<feature type="non-terminal residue" evidence="1">
    <location>
        <position position="1"/>
    </location>
</feature>
<name>W1X569_ECOLX</name>
<comment type="caution">
    <text evidence="1">The sequence shown here is derived from an EMBL/GenBank/DDBJ whole genome shotgun (WGS) entry which is preliminary data.</text>
</comment>
<organism evidence="1 2">
    <name type="scientific">Escherichia coli DORA_A_5_14_21</name>
    <dbReference type="NCBI Taxonomy" id="1403943"/>
    <lineage>
        <taxon>Bacteria</taxon>
        <taxon>Pseudomonadati</taxon>
        <taxon>Pseudomonadota</taxon>
        <taxon>Gammaproteobacteria</taxon>
        <taxon>Enterobacterales</taxon>
        <taxon>Enterobacteriaceae</taxon>
        <taxon>Escherichia</taxon>
    </lineage>
</organism>
<proteinExistence type="predicted"/>
<dbReference type="EMBL" id="AZLZ01001195">
    <property type="protein sequence ID" value="ETJ25443.1"/>
    <property type="molecule type" value="Genomic_DNA"/>
</dbReference>
<evidence type="ECO:0000313" key="1">
    <source>
        <dbReference type="EMBL" id="ETJ25443.1"/>
    </source>
</evidence>
<dbReference type="AlphaFoldDB" id="W1X569"/>
<sequence length="22" mass="2646">FINEFFDYKINKNNILTGKTPE</sequence>
<accession>W1X569</accession>
<protein>
    <submittedName>
        <fullName evidence="1">Uncharacterized protein</fullName>
    </submittedName>
</protein>
<evidence type="ECO:0000313" key="2">
    <source>
        <dbReference type="Proteomes" id="UP000018853"/>
    </source>
</evidence>
<reference evidence="1 2" key="1">
    <citation type="submission" date="2013-12" db="EMBL/GenBank/DDBJ databases">
        <title>A Varibaculum cambriense genome reconstructed from a premature infant gut community with otherwise low bacterial novelty that shifts toward anaerobic metabolism during the third week of life.</title>
        <authorList>
            <person name="Brown C.T."/>
            <person name="Sharon I."/>
            <person name="Thomas B.C."/>
            <person name="Castelle C.J."/>
            <person name="Morowitz M.J."/>
            <person name="Banfield J.F."/>
        </authorList>
    </citation>
    <scope>NUCLEOTIDE SEQUENCE [LARGE SCALE GENOMIC DNA]</scope>
    <source>
        <strain evidence="2">DORA_A_5_14_21</strain>
    </source>
</reference>
<dbReference type="Proteomes" id="UP000018853">
    <property type="component" value="Unassembled WGS sequence"/>
</dbReference>